<dbReference type="RefSeq" id="WP_097078306.1">
    <property type="nucleotide sequence ID" value="NZ_BAABHT010000010.1"/>
</dbReference>
<dbReference type="PANTHER" id="PTHR33204:SF36">
    <property type="entry name" value="TRANSCRIPTIONAL REGULATORY PROTEIN"/>
    <property type="match status" value="1"/>
</dbReference>
<dbReference type="PROSITE" id="PS51118">
    <property type="entry name" value="HTH_HXLR"/>
    <property type="match status" value="1"/>
</dbReference>
<evidence type="ECO:0000313" key="6">
    <source>
        <dbReference type="Proteomes" id="UP000219042"/>
    </source>
</evidence>
<accession>A0A240E5L4</accession>
<dbReference type="SUPFAM" id="SSF46785">
    <property type="entry name" value="Winged helix' DNA-binding domain"/>
    <property type="match status" value="1"/>
</dbReference>
<dbReference type="EMBL" id="OANT01000002">
    <property type="protein sequence ID" value="SNX44037.1"/>
    <property type="molecule type" value="Genomic_DNA"/>
</dbReference>
<keyword evidence="3" id="KW-0804">Transcription</keyword>
<keyword evidence="1" id="KW-0805">Transcription regulation</keyword>
<feature type="domain" description="HTH hxlR-type" evidence="4">
    <location>
        <begin position="11"/>
        <end position="108"/>
    </location>
</feature>
<evidence type="ECO:0000313" key="5">
    <source>
        <dbReference type="EMBL" id="SNX44037.1"/>
    </source>
</evidence>
<sequence length="160" mass="18283">MKSDDIGQQPCSIARTLAIIGDRWTAMIIRNAFLGIRRFEDLQRNLGVTRHILADRLKNLVAEGIFVKVPYTDTQKRYEYRLTEKGLDLYPIIMSMMKWGDTWLAEGLGAPVEYTHKLCDHKFTPVLVCSECGEPIRAKDVQPSPGPGFYAYYVKKNQQA</sequence>
<name>A0A240E5L4_9GAMM</name>
<dbReference type="GO" id="GO:0003677">
    <property type="term" value="F:DNA binding"/>
    <property type="evidence" value="ECO:0007669"/>
    <property type="project" value="UniProtKB-KW"/>
</dbReference>
<dbReference type="Proteomes" id="UP000219042">
    <property type="component" value="Unassembled WGS sequence"/>
</dbReference>
<evidence type="ECO:0000256" key="1">
    <source>
        <dbReference type="ARBA" id="ARBA00023015"/>
    </source>
</evidence>
<proteinExistence type="predicted"/>
<dbReference type="Pfam" id="PF01638">
    <property type="entry name" value="HxlR"/>
    <property type="match status" value="1"/>
</dbReference>
<dbReference type="InterPro" id="IPR002577">
    <property type="entry name" value="HTH_HxlR"/>
</dbReference>
<keyword evidence="2" id="KW-0238">DNA-binding</keyword>
<dbReference type="InterPro" id="IPR036390">
    <property type="entry name" value="WH_DNA-bd_sf"/>
</dbReference>
<protein>
    <submittedName>
        <fullName evidence="5">Transcriptional regulator, HxlR family</fullName>
    </submittedName>
</protein>
<dbReference type="PANTHER" id="PTHR33204">
    <property type="entry name" value="TRANSCRIPTIONAL REGULATOR, MARR FAMILY"/>
    <property type="match status" value="1"/>
</dbReference>
<dbReference type="OrthoDB" id="9807069at2"/>
<evidence type="ECO:0000256" key="2">
    <source>
        <dbReference type="ARBA" id="ARBA00023125"/>
    </source>
</evidence>
<dbReference type="AlphaFoldDB" id="A0A240E5L4"/>
<reference evidence="6" key="1">
    <citation type="submission" date="2016-09" db="EMBL/GenBank/DDBJ databases">
        <authorList>
            <person name="Varghese N."/>
            <person name="Submissions S."/>
        </authorList>
    </citation>
    <scope>NUCLEOTIDE SEQUENCE [LARGE SCALE GENOMIC DNA]</scope>
    <source>
        <strain evidence="6">ANC 4466</strain>
    </source>
</reference>
<gene>
    <name evidence="5" type="ORF">SAMN05421731_102195</name>
</gene>
<dbReference type="Gene3D" id="1.10.10.10">
    <property type="entry name" value="Winged helix-like DNA-binding domain superfamily/Winged helix DNA-binding domain"/>
    <property type="match status" value="1"/>
</dbReference>
<organism evidence="5 6">
    <name type="scientific">Acinetobacter puyangensis</name>
    <dbReference type="NCBI Taxonomy" id="1096779"/>
    <lineage>
        <taxon>Bacteria</taxon>
        <taxon>Pseudomonadati</taxon>
        <taxon>Pseudomonadota</taxon>
        <taxon>Gammaproteobacteria</taxon>
        <taxon>Moraxellales</taxon>
        <taxon>Moraxellaceae</taxon>
        <taxon>Acinetobacter</taxon>
    </lineage>
</organism>
<evidence type="ECO:0000256" key="3">
    <source>
        <dbReference type="ARBA" id="ARBA00023163"/>
    </source>
</evidence>
<evidence type="ECO:0000259" key="4">
    <source>
        <dbReference type="PROSITE" id="PS51118"/>
    </source>
</evidence>
<dbReference type="InterPro" id="IPR036388">
    <property type="entry name" value="WH-like_DNA-bd_sf"/>
</dbReference>
<keyword evidence="6" id="KW-1185">Reference proteome</keyword>